<dbReference type="PANTHER" id="PTHR36460:SF1">
    <property type="entry name" value="UPF0132 DOMAIN PROTEIN (AFU_ORTHOLOGUE AFUA_3G10255)"/>
    <property type="match status" value="1"/>
</dbReference>
<comment type="subcellular location">
    <subcellularLocation>
        <location evidence="1">Membrane</location>
        <topology evidence="1">Multi-pass membrane protein</topology>
    </subcellularLocation>
</comment>
<comment type="caution">
    <text evidence="6">The sequence shown here is derived from an EMBL/GenBank/DDBJ whole genome shotgun (WGS) entry which is preliminary data.</text>
</comment>
<name>A0A1F5YK07_9BACT</name>
<gene>
    <name evidence="6" type="ORF">A2Y99_04195</name>
</gene>
<dbReference type="InterPro" id="IPR019109">
    <property type="entry name" value="MamF_MmsF"/>
</dbReference>
<proteinExistence type="predicted"/>
<evidence type="ECO:0000256" key="4">
    <source>
        <dbReference type="ARBA" id="ARBA00023136"/>
    </source>
</evidence>
<evidence type="ECO:0000256" key="1">
    <source>
        <dbReference type="ARBA" id="ARBA00004141"/>
    </source>
</evidence>
<evidence type="ECO:0008006" key="8">
    <source>
        <dbReference type="Google" id="ProtNLM"/>
    </source>
</evidence>
<dbReference type="AlphaFoldDB" id="A0A1F5YK07"/>
<feature type="transmembrane region" description="Helical" evidence="5">
    <location>
        <begin position="41"/>
        <end position="60"/>
    </location>
</feature>
<accession>A0A1F5YK07</accession>
<feature type="transmembrane region" description="Helical" evidence="5">
    <location>
        <begin position="66"/>
        <end position="88"/>
    </location>
</feature>
<organism evidence="6 7">
    <name type="scientific">Candidatus Gottesmanbacteria bacterium RBG_13_37_7</name>
    <dbReference type="NCBI Taxonomy" id="1798369"/>
    <lineage>
        <taxon>Bacteria</taxon>
        <taxon>Candidatus Gottesmaniibacteriota</taxon>
    </lineage>
</organism>
<dbReference type="Proteomes" id="UP000178230">
    <property type="component" value="Unassembled WGS sequence"/>
</dbReference>
<reference evidence="6 7" key="1">
    <citation type="journal article" date="2016" name="Nat. Commun.">
        <title>Thousands of microbial genomes shed light on interconnected biogeochemical processes in an aquifer system.</title>
        <authorList>
            <person name="Anantharaman K."/>
            <person name="Brown C.T."/>
            <person name="Hug L.A."/>
            <person name="Sharon I."/>
            <person name="Castelle C.J."/>
            <person name="Probst A.J."/>
            <person name="Thomas B.C."/>
            <person name="Singh A."/>
            <person name="Wilkins M.J."/>
            <person name="Karaoz U."/>
            <person name="Brodie E.L."/>
            <person name="Williams K.H."/>
            <person name="Hubbard S.S."/>
            <person name="Banfield J.F."/>
        </authorList>
    </citation>
    <scope>NUCLEOTIDE SEQUENCE [LARGE SCALE GENOMIC DNA]</scope>
</reference>
<sequence>MAEKGSNEKMMGAVAYLLGFVTGVVLLIVEKKNEFIRFHAMQSTIVFGLLFLVNLILGIIPVLGWAVVLFISPILTLVAFILWLVLMWKAYSGEKYKLPYFGDLAEQQLAKLK</sequence>
<evidence type="ECO:0000313" key="7">
    <source>
        <dbReference type="Proteomes" id="UP000178230"/>
    </source>
</evidence>
<dbReference type="GO" id="GO:0016020">
    <property type="term" value="C:membrane"/>
    <property type="evidence" value="ECO:0007669"/>
    <property type="project" value="UniProtKB-SubCell"/>
</dbReference>
<dbReference type="PANTHER" id="PTHR36460">
    <property type="entry name" value="UPF0132 DOMAIN PROTEIN (AFU_ORTHOLOGUE AFUA_3G10255)"/>
    <property type="match status" value="1"/>
</dbReference>
<keyword evidence="2 5" id="KW-0812">Transmembrane</keyword>
<evidence type="ECO:0000256" key="3">
    <source>
        <dbReference type="ARBA" id="ARBA00022989"/>
    </source>
</evidence>
<evidence type="ECO:0000313" key="6">
    <source>
        <dbReference type="EMBL" id="OGG00538.1"/>
    </source>
</evidence>
<evidence type="ECO:0000256" key="2">
    <source>
        <dbReference type="ARBA" id="ARBA00022692"/>
    </source>
</evidence>
<protein>
    <recommendedName>
        <fullName evidence="8">DUF4870 domain-containing protein</fullName>
    </recommendedName>
</protein>
<keyword evidence="3 5" id="KW-1133">Transmembrane helix</keyword>
<keyword evidence="4 5" id="KW-0472">Membrane</keyword>
<feature type="transmembrane region" description="Helical" evidence="5">
    <location>
        <begin position="12"/>
        <end position="29"/>
    </location>
</feature>
<dbReference type="Pfam" id="PF09685">
    <property type="entry name" value="MamF_MmsF"/>
    <property type="match status" value="1"/>
</dbReference>
<evidence type="ECO:0000256" key="5">
    <source>
        <dbReference type="SAM" id="Phobius"/>
    </source>
</evidence>
<dbReference type="EMBL" id="MFIY01000004">
    <property type="protein sequence ID" value="OGG00538.1"/>
    <property type="molecule type" value="Genomic_DNA"/>
</dbReference>